<comment type="caution">
    <text evidence="1">The sequence shown here is derived from an EMBL/GenBank/DDBJ whole genome shotgun (WGS) entry which is preliminary data.</text>
</comment>
<feature type="non-terminal residue" evidence="1">
    <location>
        <position position="1"/>
    </location>
</feature>
<sequence length="208" mass="23577">MEELTYEAYPDIADTMATIKIRDRTLPRYQKLLVLSDPRTIDELHMKAKLLEEGDLRERGEAPVSAISKSAAKQMECFHCGKAGHIKKDRDILKALKVVIRCSNDSVKVDVNAVHKSPVTADEQRLGGSTFRLDKNMEPTQTRDLREILTKYSDVLDDTTVTKHHIELIPGSKPVSQPLRRYSLREEEIKTQVEAMLKANVIEHSTSP</sequence>
<dbReference type="InterPro" id="IPR043502">
    <property type="entry name" value="DNA/RNA_pol_sf"/>
</dbReference>
<accession>A0ABQ7S771</accession>
<evidence type="ECO:0008006" key="3">
    <source>
        <dbReference type="Google" id="ProtNLM"/>
    </source>
</evidence>
<dbReference type="Proteomes" id="UP000825002">
    <property type="component" value="Unassembled WGS sequence"/>
</dbReference>
<evidence type="ECO:0000313" key="2">
    <source>
        <dbReference type="Proteomes" id="UP000825002"/>
    </source>
</evidence>
<reference evidence="1 2" key="1">
    <citation type="submission" date="2020-10" db="EMBL/GenBank/DDBJ databases">
        <authorList>
            <person name="Klimov P.B."/>
            <person name="Dyachkov S.M."/>
            <person name="Chetverikov P.E."/>
        </authorList>
    </citation>
    <scope>NUCLEOTIDE SEQUENCE [LARGE SCALE GENOMIC DNA]</scope>
    <source>
        <strain evidence="1">BMOC 18-1129-001#AD2665</strain>
        <tissue evidence="1">Entire mites</tissue>
    </source>
</reference>
<dbReference type="EMBL" id="JAIFTH010000578">
    <property type="protein sequence ID" value="KAG9509251.1"/>
    <property type="molecule type" value="Genomic_DNA"/>
</dbReference>
<protein>
    <recommendedName>
        <fullName evidence="3">CCHC-type domain-containing protein</fullName>
    </recommendedName>
</protein>
<gene>
    <name evidence="1" type="ORF">GZH46_02239</name>
</gene>
<keyword evidence="2" id="KW-1185">Reference proteome</keyword>
<dbReference type="SUPFAM" id="SSF56672">
    <property type="entry name" value="DNA/RNA polymerases"/>
    <property type="match status" value="1"/>
</dbReference>
<evidence type="ECO:0000313" key="1">
    <source>
        <dbReference type="EMBL" id="KAG9509251.1"/>
    </source>
</evidence>
<name>A0ABQ7S771_9ACAR</name>
<organism evidence="1 2">
    <name type="scientific">Fragariocoptes setiger</name>
    <dbReference type="NCBI Taxonomy" id="1670756"/>
    <lineage>
        <taxon>Eukaryota</taxon>
        <taxon>Metazoa</taxon>
        <taxon>Ecdysozoa</taxon>
        <taxon>Arthropoda</taxon>
        <taxon>Chelicerata</taxon>
        <taxon>Arachnida</taxon>
        <taxon>Acari</taxon>
        <taxon>Acariformes</taxon>
        <taxon>Trombidiformes</taxon>
        <taxon>Prostigmata</taxon>
        <taxon>Eupodina</taxon>
        <taxon>Eriophyoidea</taxon>
        <taxon>Phytoptidae</taxon>
        <taxon>Fragariocoptes</taxon>
    </lineage>
</organism>
<proteinExistence type="predicted"/>
<dbReference type="Gene3D" id="3.10.10.10">
    <property type="entry name" value="HIV Type 1 Reverse Transcriptase, subunit A, domain 1"/>
    <property type="match status" value="1"/>
</dbReference>